<feature type="compositionally biased region" description="Low complexity" evidence="1">
    <location>
        <begin position="438"/>
        <end position="452"/>
    </location>
</feature>
<feature type="compositionally biased region" description="Polar residues" evidence="1">
    <location>
        <begin position="94"/>
        <end position="109"/>
    </location>
</feature>
<feature type="compositionally biased region" description="Polar residues" evidence="1">
    <location>
        <begin position="552"/>
        <end position="584"/>
    </location>
</feature>
<keyword evidence="3" id="KW-1185">Reference proteome</keyword>
<gene>
    <name evidence="2" type="ORF">MKZ38_001681</name>
</gene>
<feature type="compositionally biased region" description="Polar residues" evidence="1">
    <location>
        <begin position="217"/>
        <end position="233"/>
    </location>
</feature>
<feature type="compositionally biased region" description="Polar residues" evidence="1">
    <location>
        <begin position="268"/>
        <end position="281"/>
    </location>
</feature>
<protein>
    <submittedName>
        <fullName evidence="2">Uncharacterized protein</fullName>
    </submittedName>
</protein>
<dbReference type="AlphaFoldDB" id="A0AAD5RQ02"/>
<feature type="compositionally biased region" description="Low complexity" evidence="1">
    <location>
        <begin position="51"/>
        <end position="60"/>
    </location>
</feature>
<dbReference type="Proteomes" id="UP001201980">
    <property type="component" value="Unassembled WGS sequence"/>
</dbReference>
<accession>A0AAD5RQ02</accession>
<proteinExistence type="predicted"/>
<comment type="caution">
    <text evidence="2">The sequence shown here is derived from an EMBL/GenBank/DDBJ whole genome shotgun (WGS) entry which is preliminary data.</text>
</comment>
<feature type="compositionally biased region" description="Pro residues" evidence="1">
    <location>
        <begin position="528"/>
        <end position="541"/>
    </location>
</feature>
<name>A0AAD5RQ02_9PEZI</name>
<feature type="region of interest" description="Disordered" evidence="1">
    <location>
        <begin position="1"/>
        <end position="674"/>
    </location>
</feature>
<sequence length="835" mass="91157">MWERLKPTGLSQRGGRADDGNDNDTFAQNHWHTRGVSGGNKVYSYSIRAGPAPQRPQRPADFSALFKDTQQPQQLRPQEPTLVRPPKHLDHQLRSSQYRPASSIYSQPSPLQPQFAPSSSVKVQHVRKQRIADDNNVSPPSSPEALTPRDIRHQGPDISPIDEVPGMSQLDSNGGGLRPGSRSQGRSNIPMMRRERRKHQEQAVSHVRDTKSREQLQEMSESNVDETSPQSNRQHSDPRWDPMTGEITSSNLGRPSQVKPTEYAQGLGITNTQNSPNSNASFGERVRRKMPVSRPEVVFDSRPAWNGASGRTTLVAPVQDKPDVAPLRIPPKSTKRSIPRLGSASPPVSPETGRYATPISERTDGSASWSPASPATHTDAQAYPSPPNSDKPLNGRNAQFELDNAGTRGSGAGADSTAPSPPPQQQQHQQPRHLNLFQRAQQQLKNHQNQQQPLPSPENPAQVSVSAAATITTSEDLRQQSPIYHQELATSSPPVNDYNQQSTLSASHHVPQPSWSSSVYSAATNAAAPPPAPYPLPPLPTSNPAEAVRAAEQSNATNRDPWTQPPSRFSVTTYAPSTFGSPRPSQDGEAPPMPTPPQQFTSVLDRSRPKVGRETIGARPSKDKNSAADPIVISLKAPPFSDSPSRTGPLGSNPVVRNPRSRTWDTDTKSGRGAPMMAGALGGIPRVNSTSPTAAFPTAAAFSSTFKERRLSTSSTNTNKDLPPAPPEIEGNTNGDRVAILNAKIASLGNRRININKSIKQMTELMPADNLMASNAVLVKREEEKKKVEALKVELADVQRQEYELGLKLHRSYKRMDREANYESTSLWVKRATHD</sequence>
<dbReference type="EMBL" id="JAKWBI020000147">
    <property type="protein sequence ID" value="KAJ2901548.1"/>
    <property type="molecule type" value="Genomic_DNA"/>
</dbReference>
<evidence type="ECO:0000313" key="3">
    <source>
        <dbReference type="Proteomes" id="UP001201980"/>
    </source>
</evidence>
<evidence type="ECO:0000256" key="1">
    <source>
        <dbReference type="SAM" id="MobiDB-lite"/>
    </source>
</evidence>
<reference evidence="2" key="1">
    <citation type="submission" date="2022-07" db="EMBL/GenBank/DDBJ databases">
        <title>Draft genome sequence of Zalerion maritima ATCC 34329, a (micro)plastics degrading marine fungus.</title>
        <authorList>
            <person name="Paco A."/>
            <person name="Goncalves M.F.M."/>
            <person name="Rocha-Santos T.A.P."/>
            <person name="Alves A."/>
        </authorList>
    </citation>
    <scope>NUCLEOTIDE SEQUENCE</scope>
    <source>
        <strain evidence="2">ATCC 34329</strain>
    </source>
</reference>
<organism evidence="2 3">
    <name type="scientific">Zalerion maritima</name>
    <dbReference type="NCBI Taxonomy" id="339359"/>
    <lineage>
        <taxon>Eukaryota</taxon>
        <taxon>Fungi</taxon>
        <taxon>Dikarya</taxon>
        <taxon>Ascomycota</taxon>
        <taxon>Pezizomycotina</taxon>
        <taxon>Sordariomycetes</taxon>
        <taxon>Lulworthiomycetidae</taxon>
        <taxon>Lulworthiales</taxon>
        <taxon>Lulworthiaceae</taxon>
        <taxon>Zalerion</taxon>
    </lineage>
</organism>
<dbReference type="PANTHER" id="PTHR42023:SF1">
    <property type="entry name" value="BHLH DOMAIN-CONTAINING PROTEIN"/>
    <property type="match status" value="1"/>
</dbReference>
<evidence type="ECO:0000313" key="2">
    <source>
        <dbReference type="EMBL" id="KAJ2901548.1"/>
    </source>
</evidence>
<feature type="compositionally biased region" description="Basic and acidic residues" evidence="1">
    <location>
        <begin position="198"/>
        <end position="216"/>
    </location>
</feature>
<dbReference type="PANTHER" id="PTHR42023">
    <property type="entry name" value="BHLH DOMAIN-CONTAINING PROTEIN"/>
    <property type="match status" value="1"/>
</dbReference>
<feature type="compositionally biased region" description="Polar residues" evidence="1">
    <location>
        <begin position="365"/>
        <end position="379"/>
    </location>
</feature>
<feature type="compositionally biased region" description="Polar residues" evidence="1">
    <location>
        <begin position="459"/>
        <end position="506"/>
    </location>
</feature>
<feature type="region of interest" description="Disordered" evidence="1">
    <location>
        <begin position="707"/>
        <end position="734"/>
    </location>
</feature>